<dbReference type="KEGG" id="smon:AWR27_08880"/>
<sequence>MIRIAISFLLLVFYTLGSSTLAQQPPKIQIMLLGSNHFGQAGFYKDAPLADLFIERRQQELQQLRDQLARFKPDLILIEREPTAQSTTDSLYRLYTAGKLALTDLDYGRAETYQIAYALGKTLRHDRIYGVDYYGGTSNRILNQGQGIEYYLDELKTFNVLGSQINEPFRQGKTTVSGYLRQLNAPEVLQKTYHLMFVTPAKVRRGLLNTTDRTLDSSRVSYDYVGADFISHFYNRELRIYANIVATQLAQKKQRILVVMGQRHAAVLTKIFENDPDYTLVPVGDYLK</sequence>
<dbReference type="InterPro" id="IPR043749">
    <property type="entry name" value="DUF5694"/>
</dbReference>
<evidence type="ECO:0000313" key="1">
    <source>
        <dbReference type="EMBL" id="AQG79425.1"/>
    </source>
</evidence>
<reference evidence="1 2" key="1">
    <citation type="submission" date="2016-01" db="EMBL/GenBank/DDBJ databases">
        <authorList>
            <person name="Oliw E.H."/>
        </authorList>
    </citation>
    <scope>NUCLEOTIDE SEQUENCE [LARGE SCALE GENOMIC DNA]</scope>
    <source>
        <strain evidence="1 2">DY10</strain>
    </source>
</reference>
<dbReference type="AlphaFoldDB" id="A0A1P9WVL4"/>
<dbReference type="EMBL" id="CP014263">
    <property type="protein sequence ID" value="AQG79425.1"/>
    <property type="molecule type" value="Genomic_DNA"/>
</dbReference>
<dbReference type="Proteomes" id="UP000187941">
    <property type="component" value="Chromosome"/>
</dbReference>
<keyword evidence="2" id="KW-1185">Reference proteome</keyword>
<name>A0A1P9WVL4_9BACT</name>
<organism evidence="1 2">
    <name type="scientific">Spirosoma montaniterrae</name>
    <dbReference type="NCBI Taxonomy" id="1178516"/>
    <lineage>
        <taxon>Bacteria</taxon>
        <taxon>Pseudomonadati</taxon>
        <taxon>Bacteroidota</taxon>
        <taxon>Cytophagia</taxon>
        <taxon>Cytophagales</taxon>
        <taxon>Cytophagaceae</taxon>
        <taxon>Spirosoma</taxon>
    </lineage>
</organism>
<dbReference type="Pfam" id="PF18950">
    <property type="entry name" value="DUF5694"/>
    <property type="match status" value="1"/>
</dbReference>
<evidence type="ECO:0000313" key="2">
    <source>
        <dbReference type="Proteomes" id="UP000187941"/>
    </source>
</evidence>
<accession>A0A1P9WVL4</accession>
<proteinExistence type="predicted"/>
<dbReference type="STRING" id="1178516.AWR27_08880"/>
<gene>
    <name evidence="1" type="ORF">AWR27_08880</name>
</gene>
<protein>
    <submittedName>
        <fullName evidence="1">Uncharacterized protein</fullName>
    </submittedName>
</protein>